<feature type="compositionally biased region" description="Polar residues" evidence="1">
    <location>
        <begin position="367"/>
        <end position="381"/>
    </location>
</feature>
<dbReference type="OrthoDB" id="6507260at2759"/>
<keyword evidence="4" id="KW-1185">Reference proteome</keyword>
<organism evidence="3 4">
    <name type="scientific">Daphnia magna</name>
    <dbReference type="NCBI Taxonomy" id="35525"/>
    <lineage>
        <taxon>Eukaryota</taxon>
        <taxon>Metazoa</taxon>
        <taxon>Ecdysozoa</taxon>
        <taxon>Arthropoda</taxon>
        <taxon>Crustacea</taxon>
        <taxon>Branchiopoda</taxon>
        <taxon>Diplostraca</taxon>
        <taxon>Cladocera</taxon>
        <taxon>Anomopoda</taxon>
        <taxon>Daphniidae</taxon>
        <taxon>Daphnia</taxon>
    </lineage>
</organism>
<feature type="compositionally biased region" description="Basic and acidic residues" evidence="1">
    <location>
        <begin position="392"/>
        <end position="401"/>
    </location>
</feature>
<evidence type="ECO:0000313" key="3">
    <source>
        <dbReference type="EMBL" id="KZS04312.1"/>
    </source>
</evidence>
<dbReference type="EMBL" id="LRGB01003123">
    <property type="protein sequence ID" value="KZS04312.1"/>
    <property type="molecule type" value="Genomic_DNA"/>
</dbReference>
<evidence type="ECO:0000313" key="4">
    <source>
        <dbReference type="Proteomes" id="UP000076858"/>
    </source>
</evidence>
<feature type="region of interest" description="Disordered" evidence="1">
    <location>
        <begin position="239"/>
        <end position="261"/>
    </location>
</feature>
<comment type="caution">
    <text evidence="3">The sequence shown here is derived from an EMBL/GenBank/DDBJ whole genome shotgun (WGS) entry which is preliminary data.</text>
</comment>
<gene>
    <name evidence="3" type="ORF">APZ42_032564</name>
</gene>
<evidence type="ECO:0000256" key="2">
    <source>
        <dbReference type="SAM" id="SignalP"/>
    </source>
</evidence>
<feature type="region of interest" description="Disordered" evidence="1">
    <location>
        <begin position="367"/>
        <end position="465"/>
    </location>
</feature>
<sequence length="593" mass="64177">MIYLQITFYVLVVVSSVRSMPVADVQETAPTEWTHDITTEEATATTWLAPESLTKEMLDAAEAVGPDDKSPVTTPTEEPFNAVTDRDEATVWSPSQTVEIRLHPQTLRTEEVKAGEEHAAEETRTTSTTVATTSSVAPAQEDVFGQRTAMKPQQQQHGSFSGLTGRLRSKDSVGAALRRAVTGSPAVQKLQQSTTRMANLPVSSGRGKAGGITGRKIVGFGSLSNLPSIQRVPPKSFFKNRPTGHGHGGDTPADTHMEPSPQWLYGTSKDTRKAVESFRLSNNERLLVLGLRDKVMTTTTTVSNQEAEIVTSTTSKPQEAASTTTLFTTTTTVQPPVDEQMPVTDSTGILESTTTRPAVLEMVTQESNDVPLQTSDATPQASDAIPEINNETLERTRDKAEGQVTSTELTPHAETVSTLTASSTETNPFTSSKTKLEPIAPDEKVEPIKSLDNSPLDGQTSSKQELGSLAASDDCFGADCNGDEETGLNMGQLDHGGFDEEAHRYLVEEKTHDGYIIGEFGVVSRSSDLRAVRYTAHGSIDPQLIQEMLRTFWLLKTGEKNLDLVTAGVLSTVNCSSWLPKEFNEPSYVYPGN</sequence>
<name>A0A164LPF8_9CRUS</name>
<dbReference type="Proteomes" id="UP000076858">
    <property type="component" value="Unassembled WGS sequence"/>
</dbReference>
<evidence type="ECO:0000256" key="1">
    <source>
        <dbReference type="SAM" id="MobiDB-lite"/>
    </source>
</evidence>
<accession>A0A164LPF8</accession>
<feature type="compositionally biased region" description="Basic and acidic residues" evidence="1">
    <location>
        <begin position="112"/>
        <end position="124"/>
    </location>
</feature>
<reference evidence="3 4" key="1">
    <citation type="submission" date="2016-03" db="EMBL/GenBank/DDBJ databases">
        <title>EvidentialGene: Evidence-directed Construction of Genes on Genomes.</title>
        <authorList>
            <person name="Gilbert D.G."/>
            <person name="Choi J.-H."/>
            <person name="Mockaitis K."/>
            <person name="Colbourne J."/>
            <person name="Pfrender M."/>
        </authorList>
    </citation>
    <scope>NUCLEOTIDE SEQUENCE [LARGE SCALE GENOMIC DNA]</scope>
    <source>
        <strain evidence="3 4">Xinb3</strain>
        <tissue evidence="3">Complete organism</tissue>
    </source>
</reference>
<evidence type="ECO:0008006" key="5">
    <source>
        <dbReference type="Google" id="ProtNLM"/>
    </source>
</evidence>
<feature type="signal peptide" evidence="2">
    <location>
        <begin position="1"/>
        <end position="19"/>
    </location>
</feature>
<feature type="compositionally biased region" description="Polar residues" evidence="1">
    <location>
        <begin position="451"/>
        <end position="465"/>
    </location>
</feature>
<feature type="compositionally biased region" description="Polar residues" evidence="1">
    <location>
        <begin position="403"/>
        <end position="433"/>
    </location>
</feature>
<proteinExistence type="predicted"/>
<keyword evidence="2" id="KW-0732">Signal</keyword>
<feature type="region of interest" description="Disordered" evidence="1">
    <location>
        <begin position="112"/>
        <end position="133"/>
    </location>
</feature>
<dbReference type="AlphaFoldDB" id="A0A164LPF8"/>
<feature type="chain" id="PRO_5007851597" description="Cell wall protein DAN4" evidence="2">
    <location>
        <begin position="20"/>
        <end position="593"/>
    </location>
</feature>
<protein>
    <recommendedName>
        <fullName evidence="5">Cell wall protein DAN4</fullName>
    </recommendedName>
</protein>